<dbReference type="Gene3D" id="3.40.366.10">
    <property type="entry name" value="Malonyl-Coenzyme A Acyl Carrier Protein, domain 2"/>
    <property type="match status" value="3"/>
</dbReference>
<feature type="domain" description="Ketosynthase family 3 (KS3)" evidence="11">
    <location>
        <begin position="2761"/>
        <end position="3186"/>
    </location>
</feature>
<evidence type="ECO:0000313" key="13">
    <source>
        <dbReference type="EMBL" id="ABB88533.1"/>
    </source>
</evidence>
<dbReference type="InterPro" id="IPR036736">
    <property type="entry name" value="ACP-like_sf"/>
</dbReference>
<dbReference type="Gene3D" id="3.40.50.720">
    <property type="entry name" value="NAD(P)-binding Rossmann-like Domain"/>
    <property type="match status" value="2"/>
</dbReference>
<reference evidence="13" key="1">
    <citation type="journal article" date="2006" name="J. Antibiot.">
        <title>Isolation and identification of three new 5-alkenyl-3,3(2H)-furanones from two streptomyces species using a genomic screening approach.</title>
        <authorList>
            <person name="Banskota A.H."/>
            <person name="Mcalpine J.B."/>
            <person name="Sorensen D."/>
            <person name="Aouidate M."/>
            <person name="Piraee M."/>
            <person name="Alarco A.M."/>
            <person name="Omura S."/>
            <person name="Shiomi K."/>
            <person name="Farnet C.M."/>
            <person name="Zazopoulos E."/>
        </authorList>
    </citation>
    <scope>NUCLEOTIDE SEQUENCE</scope>
    <source>
        <strain evidence="13">Eco86</strain>
    </source>
</reference>
<dbReference type="InterPro" id="IPR001227">
    <property type="entry name" value="Ac_transferase_dom_sf"/>
</dbReference>
<dbReference type="InterPro" id="IPR020841">
    <property type="entry name" value="PKS_Beta-ketoAc_synthase_dom"/>
</dbReference>
<keyword evidence="3" id="KW-0597">Phosphoprotein</keyword>
<evidence type="ECO:0000259" key="11">
    <source>
        <dbReference type="PROSITE" id="PS52004"/>
    </source>
</evidence>
<dbReference type="InterPro" id="IPR049900">
    <property type="entry name" value="PKS_mFAS_DH"/>
</dbReference>
<dbReference type="SUPFAM" id="SSF55048">
    <property type="entry name" value="Probable ACP-binding domain of malonyl-CoA ACP transacylase"/>
    <property type="match status" value="3"/>
</dbReference>
<dbReference type="SMART" id="SM00826">
    <property type="entry name" value="PKS_DH"/>
    <property type="match status" value="1"/>
</dbReference>
<feature type="active site" description="Proton donor; for dehydratase activity" evidence="8">
    <location>
        <position position="2152"/>
    </location>
</feature>
<dbReference type="InterPro" id="IPR018201">
    <property type="entry name" value="Ketoacyl_synth_AS"/>
</dbReference>
<evidence type="ECO:0000256" key="8">
    <source>
        <dbReference type="PROSITE-ProRule" id="PRU01363"/>
    </source>
</evidence>
<dbReference type="Gene3D" id="3.40.47.10">
    <property type="match status" value="3"/>
</dbReference>
<accession>Q0QMN7</accession>
<dbReference type="SMART" id="SM00822">
    <property type="entry name" value="PKS_KR"/>
    <property type="match status" value="2"/>
</dbReference>
<keyword evidence="5" id="KW-0045">Antibiotic biosynthesis</keyword>
<dbReference type="PROSITE" id="PS52004">
    <property type="entry name" value="KS3_2"/>
    <property type="match status" value="3"/>
</dbReference>
<dbReference type="GO" id="GO:0006633">
    <property type="term" value="P:fatty acid biosynthetic process"/>
    <property type="evidence" value="ECO:0007669"/>
    <property type="project" value="InterPro"/>
</dbReference>
<evidence type="ECO:0000256" key="1">
    <source>
        <dbReference type="ARBA" id="ARBA00004792"/>
    </source>
</evidence>
<dbReference type="InterPro" id="IPR014031">
    <property type="entry name" value="Ketoacyl_synth_C"/>
</dbReference>
<feature type="region of interest" description="Disordered" evidence="9">
    <location>
        <begin position="1"/>
        <end position="49"/>
    </location>
</feature>
<keyword evidence="4" id="KW-0808">Transferase</keyword>
<evidence type="ECO:0000256" key="3">
    <source>
        <dbReference type="ARBA" id="ARBA00022553"/>
    </source>
</evidence>
<dbReference type="CDD" id="cd00833">
    <property type="entry name" value="PKS"/>
    <property type="match status" value="3"/>
</dbReference>
<dbReference type="SUPFAM" id="SSF52151">
    <property type="entry name" value="FabD/lysophospholipase-like"/>
    <property type="match status" value="3"/>
</dbReference>
<dbReference type="InterPro" id="IPR009081">
    <property type="entry name" value="PP-bd_ACP"/>
</dbReference>
<dbReference type="SMART" id="SM00827">
    <property type="entry name" value="PKS_AT"/>
    <property type="match status" value="3"/>
</dbReference>
<dbReference type="GO" id="GO:0033068">
    <property type="term" value="P:macrolide biosynthetic process"/>
    <property type="evidence" value="ECO:0007669"/>
    <property type="project" value="UniProtKB-ARBA"/>
</dbReference>
<dbReference type="Pfam" id="PF02801">
    <property type="entry name" value="Ketoacyl-synt_C"/>
    <property type="match status" value="3"/>
</dbReference>
<dbReference type="SMART" id="SM00823">
    <property type="entry name" value="PKS_PP"/>
    <property type="match status" value="3"/>
</dbReference>
<dbReference type="InterPro" id="IPR032821">
    <property type="entry name" value="PKS_assoc"/>
</dbReference>
<dbReference type="Pfam" id="PF00109">
    <property type="entry name" value="ketoacyl-synt"/>
    <property type="match status" value="3"/>
</dbReference>
<dbReference type="Pfam" id="PF21089">
    <property type="entry name" value="PKS_DH_N"/>
    <property type="match status" value="1"/>
</dbReference>
<dbReference type="InterPro" id="IPR006162">
    <property type="entry name" value="Ppantetheine_attach_site"/>
</dbReference>
<keyword evidence="7" id="KW-0012">Acyltransferase</keyword>
<dbReference type="GO" id="GO:0031177">
    <property type="term" value="F:phosphopantetheine binding"/>
    <property type="evidence" value="ECO:0007669"/>
    <property type="project" value="InterPro"/>
</dbReference>
<feature type="domain" description="PKS/mFAS DH" evidence="12">
    <location>
        <begin position="1958"/>
        <end position="2231"/>
    </location>
</feature>
<dbReference type="GO" id="GO:0004312">
    <property type="term" value="F:fatty acid synthase activity"/>
    <property type="evidence" value="ECO:0007669"/>
    <property type="project" value="TreeGrafter"/>
</dbReference>
<dbReference type="Pfam" id="PF14765">
    <property type="entry name" value="PS-DH"/>
    <property type="match status" value="1"/>
</dbReference>
<dbReference type="PANTHER" id="PTHR43775:SF51">
    <property type="entry name" value="INACTIVE PHENOLPHTHIOCEROL SYNTHESIS POLYKETIDE SYNTHASE TYPE I PKS1-RELATED"/>
    <property type="match status" value="1"/>
</dbReference>
<feature type="region of interest" description="N-terminal hotdog fold" evidence="8">
    <location>
        <begin position="1958"/>
        <end position="2080"/>
    </location>
</feature>
<dbReference type="EMBL" id="AH015386">
    <property type="protein sequence ID" value="ABB88533.1"/>
    <property type="molecule type" value="Genomic_DNA"/>
</dbReference>
<dbReference type="CDD" id="cd08956">
    <property type="entry name" value="KR_3_FAS_SDR_x"/>
    <property type="match status" value="1"/>
</dbReference>
<comment type="pathway">
    <text evidence="1">Antibiotic biosynthesis.</text>
</comment>
<evidence type="ECO:0000259" key="12">
    <source>
        <dbReference type="PROSITE" id="PS52019"/>
    </source>
</evidence>
<dbReference type="Pfam" id="PF00550">
    <property type="entry name" value="PP-binding"/>
    <property type="match status" value="3"/>
</dbReference>
<dbReference type="SUPFAM" id="SSF47336">
    <property type="entry name" value="ACP-like"/>
    <property type="match status" value="3"/>
</dbReference>
<dbReference type="Pfam" id="PF08659">
    <property type="entry name" value="KR"/>
    <property type="match status" value="2"/>
</dbReference>
<dbReference type="InterPro" id="IPR014030">
    <property type="entry name" value="Ketoacyl_synth_N"/>
</dbReference>
<feature type="domain" description="Carrier" evidence="10">
    <location>
        <begin position="952"/>
        <end position="1027"/>
    </location>
</feature>
<dbReference type="Pfam" id="PF16197">
    <property type="entry name" value="KAsynt_C_assoc"/>
    <property type="match status" value="3"/>
</dbReference>
<name>Q0QMN7_9ACTN</name>
<evidence type="ECO:0000256" key="6">
    <source>
        <dbReference type="ARBA" id="ARBA00023268"/>
    </source>
</evidence>
<dbReference type="SMART" id="SM01294">
    <property type="entry name" value="PKS_PP_betabranch"/>
    <property type="match status" value="2"/>
</dbReference>
<evidence type="ECO:0000256" key="7">
    <source>
        <dbReference type="ARBA" id="ARBA00023315"/>
    </source>
</evidence>
<evidence type="ECO:0000256" key="4">
    <source>
        <dbReference type="ARBA" id="ARBA00022679"/>
    </source>
</evidence>
<feature type="domain" description="Ketosynthase family 3 (KS3)" evidence="11">
    <location>
        <begin position="55"/>
        <end position="471"/>
    </location>
</feature>
<evidence type="ECO:0000256" key="2">
    <source>
        <dbReference type="ARBA" id="ARBA00022450"/>
    </source>
</evidence>
<dbReference type="SUPFAM" id="SSF53901">
    <property type="entry name" value="Thiolase-like"/>
    <property type="match status" value="3"/>
</dbReference>
<feature type="compositionally biased region" description="Basic and acidic residues" evidence="9">
    <location>
        <begin position="39"/>
        <end position="49"/>
    </location>
</feature>
<dbReference type="InterPro" id="IPR049551">
    <property type="entry name" value="PKS_DH_C"/>
</dbReference>
<dbReference type="InterPro" id="IPR050091">
    <property type="entry name" value="PKS_NRPS_Biosynth_Enz"/>
</dbReference>
<dbReference type="PROSITE" id="PS00606">
    <property type="entry name" value="KS3_1"/>
    <property type="match status" value="2"/>
</dbReference>
<dbReference type="InterPro" id="IPR013968">
    <property type="entry name" value="PKS_KR"/>
</dbReference>
<feature type="domain" description="Ketosynthase family 3 (KS3)" evidence="11">
    <location>
        <begin position="1063"/>
        <end position="1488"/>
    </location>
</feature>
<evidence type="ECO:0000256" key="9">
    <source>
        <dbReference type="SAM" id="MobiDB-lite"/>
    </source>
</evidence>
<dbReference type="FunFam" id="3.40.47.10:FF:000019">
    <property type="entry name" value="Polyketide synthase type I"/>
    <property type="match status" value="2"/>
</dbReference>
<dbReference type="InterPro" id="IPR042104">
    <property type="entry name" value="PKS_dehydratase_sf"/>
</dbReference>
<dbReference type="Gene3D" id="3.10.129.110">
    <property type="entry name" value="Polyketide synthase dehydratase"/>
    <property type="match status" value="1"/>
</dbReference>
<feature type="region of interest" description="Disordered" evidence="9">
    <location>
        <begin position="2063"/>
        <end position="2094"/>
    </location>
</feature>
<feature type="domain" description="Carrier" evidence="10">
    <location>
        <begin position="4145"/>
        <end position="4220"/>
    </location>
</feature>
<feature type="domain" description="Carrier" evidence="10">
    <location>
        <begin position="2668"/>
        <end position="2743"/>
    </location>
</feature>
<dbReference type="Gene3D" id="1.10.1200.10">
    <property type="entry name" value="ACP-like"/>
    <property type="match status" value="3"/>
</dbReference>
<dbReference type="CDD" id="cd08952">
    <property type="entry name" value="KR_1_SDR_x"/>
    <property type="match status" value="1"/>
</dbReference>
<dbReference type="PANTHER" id="PTHR43775">
    <property type="entry name" value="FATTY ACID SYNTHASE"/>
    <property type="match status" value="1"/>
</dbReference>
<dbReference type="InterPro" id="IPR020806">
    <property type="entry name" value="PKS_PP-bd"/>
</dbReference>
<dbReference type="InterPro" id="IPR016039">
    <property type="entry name" value="Thiolase-like"/>
</dbReference>
<dbReference type="PROSITE" id="PS52019">
    <property type="entry name" value="PKS_MFAS_DH"/>
    <property type="match status" value="1"/>
</dbReference>
<feature type="region of interest" description="Disordered" evidence="9">
    <location>
        <begin position="4265"/>
        <end position="4290"/>
    </location>
</feature>
<dbReference type="PROSITE" id="PS50075">
    <property type="entry name" value="CARRIER"/>
    <property type="match status" value="3"/>
</dbReference>
<sequence length="4290" mass="447799">MPRDRRPVRAASASDRPYRPPGVSAGRVRHARVAPTDGAEGKSRMGDRMDTAPAQVPVAVVGLACRLPGAADPAAFWALLREGRDALGEPGPRRTHSDGPAAPVLPSGEPVRAGFLDQVDSFDAQFFGISPGEAAVMDPQQRLVLELAWEAFEDAGIVPGDGGGTDGGTGVYVGATYDDYATLRGDRLSPHSATGRNRAMIANRVSYALRLSGPSMVVDSAQSSALVAVHVACRALAAGECSVAVVGGVNLNIVQEGYDVTRALGAVSPDGRCHTFDARANGFVRGEGGAVLLLKPLAAALADGDTVHAVILGSAANNDGGGDSLTAPRQEAQQDVLRAACASAGVAPQDVDYVELHGTGTPLGDPVEASALGAVARGGRPLRVGSVKTNIGHLEGAAGIAGLLKTILCLSHRELVPSLNFRTPNPRIPLDDLGLRVVTEAEPWPDTGGTPLAGVSSFGMGGANCHVVLSAAPDAGPARRPEQPRYDGPVLVPVSARTPAALTALADRLTTTDAPSPLDLAYSLATTRSPLPQRAVLVADTPGDVPGLLRALAAGEPHARVVRGTAAPGRTVFLFAGQGNQRPGMGHEIHLRHPVYAAAVEEIAEEMRAHLQRPLLDVMSAEEGSRDAALLDEPEYTQPALFAVQVALFRLVESWGVRPDAVLGHSFGELAALHVAGAMSLPDACALVATRGRLMQHVPPGGASVLVEASEAELTPDVRASGGAVSIAALNTPTATVLAGDEEATLEIARKWERSGRRTRRLRIRFASHSAHMDPILDGMRQAASRVRWQRPRLRVISSFTGAELDPTGLDWPEFWARHTRDTVRFADAVRTACAGGARTFLELGPDGTLCAMGPANAPDDVAFAAAMTGGDRPDLRSLLTAVARVHARGVPVDWTRFHAGTGARRVPLPTYPFQRRRHWITGATTPVTAGTPQAEAPASPLAALPAAQRAQAVRTLVRTEVAAALELESAEQLDLRRPFKELGFSSLMTVELGHRLAEATGLRVPPTAVLTHATPARMIEHLDAELAAVPSDAPDPARGAGGETGAPASVVDPGAGAGASVAEPIAIVGMACRYPGGIACPDDLWDLVAAGGDAIGAFPTDRGWDLDRLFDSDPDRPGRTYARSGGFLYDAARFDAGLFGISPREALAMDPQQRLLLETSWEALERAGVDPLSLRDSDTGVFAGVMAQDYGPRMHEGAAGADGYVLTGTTASVASGRIAYTLGLRGPAVTVDTACSSSLVALHMAAQALRAGECSLALAGGATVMATPGIFVEFSRQRGLSPDGRCKSFAAAADGTGWAEGVGLLVLERLSDARRAGHRVLGVLRGSAVNQDGASNGLTAPSGLAQEQVIRSALGTAGLSAADVDLVEAHGTGTALGDPIEAQALLATYGSRRAESPVWLGSLKSNIGHTQAAAGVAGVIKAVQAMRHGVLPRTLHVDEPSPHVDWESGAVRLLTEDRPWPDTGRPRRAAVSSFGISGTNAHVVLEQAPAYAEEAEGEAQLRPGPVPVVLSGHTGAALRAQAERLATHVETHPAATVRQVARAAAGRAALTHRAVVTADDPTDLARRLRALATDQDDPGLVHGQADVDPRTVFVFPGQGAQWAGMAVELLDASPVFAARMAECAAALGEFTDWSLLDVVRGEGGAASLERVDVVQPVSWAVMVSLAALWRSFGVEPDAVVGHSQGEIAAACVAGALSLRDAAKVSALRSAALRDLAGTGGMMSVALPAAEVERRLAGRDGRVSVAAVNGPAAVVLAGDPAALEGLAAELTADGVWARLVAVDYASHSPQVERIRTTLLDRLAGLEPRTADIPFYSTVTGEPIDTAALDAEYWYRNLRHTVRFEEAVRALDGAGHRAYVEVSPHPLLTAAVQDTVESTGSTAVVVGTLRRDQGGPDRFLRSLAEAYVRGVPVDWTPATGTGGPRPDLPAYAFQRQHYWLPAPVGAADPAVLGLDPATHPLLGAAATVATTGEVLLTGELSRQRQPWLADHGVHGTVVLPGAAFVELAVHAGDETGCTELEELTVHRPLPLPERGGVRVQTVVGAPDDDGGRTVDVYARTTDRPDWTHHATGRLGTARTPAPDTVDGPPTGTASAEPAFRYRELAGLGYEYGPAFQGLRRWWRSGEDVWAEAELPEPAAADAGAFGLHPALLDAALHAALPSGEAAGPDAATVLPFSFSGVRLYRSGADAVRVRLRPAAGGAVSVTLTDAAGRTVLVIDALTLRPVPAGQLTADRPDHLYRTAWTPLETPAPEVAWSQHADLDELGDHVPAAVGVPVTSATAALTLAQRWLADERFAASRLVLLTRGAVGTAADTPPPDPATAAVWGLIRTAQTEHPDRFVLVDTDDRPASTALLPRLAGTGEPQLALRDGRVLVPRLTPVTDDPGVSPWTATGTVLITGATGTLGRLVARHLVDRHGVRDLVLASRSGQDAPGTAAFTDDLRALGVRVTVVACDVAERDEVAALLAAHPVTAVVHAAGVLDDAVLTALTPERVTDVCRAKVDGARHLDELTGPGLTAFVLFSSVAGTLGNAGQAAYAAANAALDALAERRRAAGLPATSIAWGLWAESSRMTGHMDDTDRARLARAGVLPLDTDTGLTAFDVATARDVPAVLAAPLDREALRARASEGTLPPLLSSLVPVVRRAAAADGPADAADALRRRLAEQDPLRVLQDVVLTQAAVVLGHPDPAALGPDRPFKEIGFDSLTSVELRNRLSRITGTRLPATVVFDHPTPAGLAAHLRGELAGDTPPAAVVPAATAAADEPVAIVGMACRFPGGVASPEDLWHLVSTGGDAIGGFPTDRGWDVAGLYDPDPDRAGHSTTRYGGFLYDAGQFDASLFGISPREALAMDPQQRLLLETAWETLERAGLDPASLRGSRTGVFTGVMYHDYASALADVPDEVEGHLLTGTAASVASGRVSYALGLEGPAVTVDTACSSSLVAVHLAAQALRAGECTLALAGGVTVMARPTTFTAFSRQRGLSPDGRCKAYAGAADGTGWSEGVGLLLLEPLSAARRNGHRVLAVVRGSAVNQDGASHGLTAPNGPSQERVIRAALAAAGLSPHEVDAVEGHGTGTPLGDPIEAQALLATYGQERAGDPLWLGSVKSNIGHAQAASGVAGLIKTVQAMRHGVLPRTLHVDEPSPHVDWESGAVRLLTEDRPWPDTGRPRRAGVSSFGISGTNAHIVVEQPDGSEAAPPEPEHAQPLRPVPVALSGHTEDALRAQAARLAAHLTTHPDTPLRDIAFTAASGRAALDHRAVVLADDPEQLGERLTALAEGRDVPDVVRGTAAPNARRVAFVFPGQGSQWAGMALELLDAAPVFAARLTECAAAVEAHADWSVLDVLRQVPGAPGLDRVDVVQPVTFAVTVSLAALWQAHGVRPDAVIGHSQGEIAAACVAGALSLADAAAVVCLRSRALTRLSGKGGMMSVALPASEVRELFTDDRLHVAAVNGPASTVVSGDPSALEDLRARCDARGVRARLIAVDYASHSPHVTTVKDELDGLLAGIAPRAVPVELYSTVTGQRLDPRELTGAYWYTNLRQTVRFADAVGAALDAGIGTFLEVSPHPVVAPGVQETVDAAGARAVVLSTLRRDDGGRPRFTRSLAEAHVRGVGVHLPEVFAGTGARTVDLPTYAFQHQWYWLADQAASRSLGWRYRVEWRPARPNGRTEPDATWLALVPAGCDEEWLERLTGTLPVRVLPVDAEHADRAALGEHLRRALAEHTPRGLLSLLSADRRPHPRHPAVPAGVAATLALVQALGDLTATLPLWLVTAGAVGTGDTDPPHDPDAAQVWGLGRVAMLEYPTFWGGLVDLPARPDADALEELRTIMAGGFGDEDQLAVRASGTLLRRLVRAPLDGTPAVGWQARDTAVVTGGTGALGPEAARWLAGLGAAHVVLVSRSGPEAEGVAELTSELDARGVRLTAHACDVADRAAVAALLTGLRDQGEKVRTVLHAAALMRLAALPDTDLAEYAAVLDAKVQGARHLVDLLDRDELDALVFYSSIAGVWGSGDHGAYAAANATLDALAEQARADGLPVTSVAWGVWDGARFPEGVDAGQLRRQGLPLIHPESALEGLRVVLERGESGLSMADVDWAAFMPLFASARSRPLFAEIPEARRALEGDEPTGAPPTDVTWAQRLAALPEAERRAALLTLVREQAAVVLGLSDPAQIGDERPFRDLGYDSLTGIELRNRLGTVTGLTLPATLVFDHPTPAAVADRLDTSLAPAEPPLLAELDRLAERLGRTDDEDERTTVAQRLRAMLSLVDGDLDEDDDFDPVSNEEMYDLIDRELGTS</sequence>
<dbReference type="InterPro" id="IPR020807">
    <property type="entry name" value="PKS_DH"/>
</dbReference>
<dbReference type="InterPro" id="IPR036291">
    <property type="entry name" value="NAD(P)-bd_dom_sf"/>
</dbReference>
<protein>
    <submittedName>
        <fullName evidence="13">Polyketide synthase type I</fullName>
    </submittedName>
</protein>
<organism evidence="13">
    <name type="scientific">Streptomyces sp. Eco86</name>
    <dbReference type="NCBI Taxonomy" id="358765"/>
    <lineage>
        <taxon>Bacteria</taxon>
        <taxon>Bacillati</taxon>
        <taxon>Actinomycetota</taxon>
        <taxon>Actinomycetes</taxon>
        <taxon>Kitasatosporales</taxon>
        <taxon>Streptomycetaceae</taxon>
        <taxon>Streptomyces</taxon>
    </lineage>
</organism>
<dbReference type="Gene3D" id="3.30.70.3290">
    <property type="match status" value="3"/>
</dbReference>
<keyword evidence="6" id="KW-0511">Multifunctional enzyme</keyword>
<dbReference type="InterPro" id="IPR014043">
    <property type="entry name" value="Acyl_transferase_dom"/>
</dbReference>
<dbReference type="FunFam" id="3.40.366.10:FF:000002">
    <property type="entry name" value="Probable polyketide synthase 2"/>
    <property type="match status" value="2"/>
</dbReference>
<dbReference type="Pfam" id="PF00698">
    <property type="entry name" value="Acyl_transf_1"/>
    <property type="match status" value="3"/>
</dbReference>
<proteinExistence type="predicted"/>
<dbReference type="GO" id="GO:0004315">
    <property type="term" value="F:3-oxoacyl-[acyl-carrier-protein] synthase activity"/>
    <property type="evidence" value="ECO:0007669"/>
    <property type="project" value="InterPro"/>
</dbReference>
<dbReference type="Pfam" id="PF22953">
    <property type="entry name" value="SpnB_Rossmann"/>
    <property type="match status" value="1"/>
</dbReference>
<evidence type="ECO:0000259" key="10">
    <source>
        <dbReference type="PROSITE" id="PS50075"/>
    </source>
</evidence>
<dbReference type="SMART" id="SM00825">
    <property type="entry name" value="PKS_KS"/>
    <property type="match status" value="3"/>
</dbReference>
<dbReference type="InterPro" id="IPR057326">
    <property type="entry name" value="KR_dom"/>
</dbReference>
<keyword evidence="2" id="KW-0596">Phosphopantetheine</keyword>
<dbReference type="InterPro" id="IPR016035">
    <property type="entry name" value="Acyl_Trfase/lysoPLipase"/>
</dbReference>
<dbReference type="InterPro" id="IPR055123">
    <property type="entry name" value="SpnB-like_Rossmann"/>
</dbReference>
<evidence type="ECO:0000256" key="5">
    <source>
        <dbReference type="ARBA" id="ARBA00023194"/>
    </source>
</evidence>
<dbReference type="SUPFAM" id="SSF51735">
    <property type="entry name" value="NAD(P)-binding Rossmann-fold domains"/>
    <property type="match status" value="4"/>
</dbReference>
<feature type="active site" description="Proton acceptor; for dehydratase activity" evidence="8">
    <location>
        <position position="1990"/>
    </location>
</feature>
<dbReference type="FunFam" id="1.10.1200.10:FF:000007">
    <property type="entry name" value="Probable polyketide synthase pks17"/>
    <property type="match status" value="2"/>
</dbReference>
<dbReference type="PROSITE" id="PS00012">
    <property type="entry name" value="PHOSPHOPANTETHEINE"/>
    <property type="match status" value="3"/>
</dbReference>
<dbReference type="InterPro" id="IPR049552">
    <property type="entry name" value="PKS_DH_N"/>
</dbReference>
<feature type="region of interest" description="C-terminal hotdog fold" evidence="8">
    <location>
        <begin position="2091"/>
        <end position="2231"/>
    </location>
</feature>
<dbReference type="InterPro" id="IPR016036">
    <property type="entry name" value="Malonyl_transacylase_ACP-bd"/>
</dbReference>